<organism evidence="1 2">
    <name type="scientific">Castanea mollissima</name>
    <name type="common">Chinese chestnut</name>
    <dbReference type="NCBI Taxonomy" id="60419"/>
    <lineage>
        <taxon>Eukaryota</taxon>
        <taxon>Viridiplantae</taxon>
        <taxon>Streptophyta</taxon>
        <taxon>Embryophyta</taxon>
        <taxon>Tracheophyta</taxon>
        <taxon>Spermatophyta</taxon>
        <taxon>Magnoliopsida</taxon>
        <taxon>eudicotyledons</taxon>
        <taxon>Gunneridae</taxon>
        <taxon>Pentapetalae</taxon>
        <taxon>rosids</taxon>
        <taxon>fabids</taxon>
        <taxon>Fagales</taxon>
        <taxon>Fagaceae</taxon>
        <taxon>Castanea</taxon>
    </lineage>
</organism>
<accession>A0A8J4REJ8</accession>
<dbReference type="EMBL" id="JRKL02001680">
    <property type="protein sequence ID" value="KAF3962657.1"/>
    <property type="molecule type" value="Genomic_DNA"/>
</dbReference>
<gene>
    <name evidence="1" type="ORF">CMV_012857</name>
</gene>
<proteinExistence type="predicted"/>
<evidence type="ECO:0000313" key="2">
    <source>
        <dbReference type="Proteomes" id="UP000737018"/>
    </source>
</evidence>
<dbReference type="Proteomes" id="UP000737018">
    <property type="component" value="Unassembled WGS sequence"/>
</dbReference>
<reference evidence="1" key="1">
    <citation type="submission" date="2020-03" db="EMBL/GenBank/DDBJ databases">
        <title>Castanea mollissima Vanexum genome sequencing.</title>
        <authorList>
            <person name="Staton M."/>
        </authorList>
    </citation>
    <scope>NUCLEOTIDE SEQUENCE</scope>
    <source>
        <tissue evidence="1">Leaf</tissue>
    </source>
</reference>
<evidence type="ECO:0000313" key="1">
    <source>
        <dbReference type="EMBL" id="KAF3962657.1"/>
    </source>
</evidence>
<name>A0A8J4REJ8_9ROSI</name>
<comment type="caution">
    <text evidence="1">The sequence shown here is derived from an EMBL/GenBank/DDBJ whole genome shotgun (WGS) entry which is preliminary data.</text>
</comment>
<dbReference type="AlphaFoldDB" id="A0A8J4REJ8"/>
<sequence>MQALGVGIAETTMVKNCSGSQEFIFHPILWRRKYHLSQTFLASNSLDEFALSLVICSGWTNNEPFQSMILEGFCMRRKDHC</sequence>
<keyword evidence="2" id="KW-1185">Reference proteome</keyword>
<protein>
    <submittedName>
        <fullName evidence="1">Uncharacterized protein</fullName>
    </submittedName>
</protein>